<feature type="transmembrane region" description="Helical" evidence="7">
    <location>
        <begin position="739"/>
        <end position="757"/>
    </location>
</feature>
<feature type="compositionally biased region" description="Low complexity" evidence="6">
    <location>
        <begin position="42"/>
        <end position="68"/>
    </location>
</feature>
<keyword evidence="1" id="KW-0808">Transferase</keyword>
<feature type="domain" description="Protein kinase" evidence="8">
    <location>
        <begin position="188"/>
        <end position="443"/>
    </location>
</feature>
<dbReference type="Proteomes" id="UP000321820">
    <property type="component" value="Chromosome"/>
</dbReference>
<organism evidence="9 10">
    <name type="scientific">Terriglobus albidus</name>
    <dbReference type="NCBI Taxonomy" id="1592106"/>
    <lineage>
        <taxon>Bacteria</taxon>
        <taxon>Pseudomonadati</taxon>
        <taxon>Acidobacteriota</taxon>
        <taxon>Terriglobia</taxon>
        <taxon>Terriglobales</taxon>
        <taxon>Acidobacteriaceae</taxon>
        <taxon>Terriglobus</taxon>
    </lineage>
</organism>
<reference evidence="9 10" key="1">
    <citation type="submission" date="2019-08" db="EMBL/GenBank/DDBJ databases">
        <title>Complete genome sequence of Terriglobus albidus strain ORNL.</title>
        <authorList>
            <person name="Podar M."/>
        </authorList>
    </citation>
    <scope>NUCLEOTIDE SEQUENCE [LARGE SCALE GENOMIC DNA]</scope>
    <source>
        <strain evidence="9 10">ORNL</strain>
    </source>
</reference>
<dbReference type="GO" id="GO:0005524">
    <property type="term" value="F:ATP binding"/>
    <property type="evidence" value="ECO:0007669"/>
    <property type="project" value="UniProtKB-UniRule"/>
</dbReference>
<dbReference type="InterPro" id="IPR011009">
    <property type="entry name" value="Kinase-like_dom_sf"/>
</dbReference>
<dbReference type="SUPFAM" id="SSF56112">
    <property type="entry name" value="Protein kinase-like (PK-like)"/>
    <property type="match status" value="1"/>
</dbReference>
<dbReference type="SMART" id="SM00220">
    <property type="entry name" value="S_TKc"/>
    <property type="match status" value="1"/>
</dbReference>
<dbReference type="InterPro" id="IPR017441">
    <property type="entry name" value="Protein_kinase_ATP_BS"/>
</dbReference>
<keyword evidence="7" id="KW-0812">Transmembrane</keyword>
<dbReference type="OrthoDB" id="127920at2"/>
<evidence type="ECO:0000256" key="3">
    <source>
        <dbReference type="ARBA" id="ARBA00022777"/>
    </source>
</evidence>
<evidence type="ECO:0000256" key="7">
    <source>
        <dbReference type="SAM" id="Phobius"/>
    </source>
</evidence>
<keyword evidence="4 5" id="KW-0067">ATP-binding</keyword>
<dbReference type="PANTHER" id="PTHR43289">
    <property type="entry name" value="MITOGEN-ACTIVATED PROTEIN KINASE KINASE KINASE 20-RELATED"/>
    <property type="match status" value="1"/>
</dbReference>
<dbReference type="Gene3D" id="3.30.200.20">
    <property type="entry name" value="Phosphorylase Kinase, domain 1"/>
    <property type="match status" value="1"/>
</dbReference>
<dbReference type="Gene3D" id="1.10.510.10">
    <property type="entry name" value="Transferase(Phosphotransferase) domain 1"/>
    <property type="match status" value="1"/>
</dbReference>
<dbReference type="PROSITE" id="PS50011">
    <property type="entry name" value="PROTEIN_KINASE_DOM"/>
    <property type="match status" value="1"/>
</dbReference>
<sequence>MRTCIVCTAELPETPGPCPVCKSEPVYRTAISVAESGHGMNGATPAGATPYGATPTPSSGISSSSAEEATLLSVPSQYLTPADEMDTGIWAEETLVTGDATPTPPLPTPTPFSSLPGVVAPPSPTPVPSSMGGETPTPSDLPVSHSHSSGTPMSARPSGTTGGSTPSGSQTSLDEQELVPGTLLVGRYRVVSPLGRGGMGRVYRAEDLKLGQTVALKFLPPAMSNDPAWLARFFAEVRTAREVTHSNVCRVHDIVEIPNPHGHSVHFLTMEYVDGENLSALLKRFGRLPTQKALEMAAQITAGLAAAHSKGVLHRDLKPANIMVDGRGHAKITDFGLAVVAGEGRLNEVAGTPGYMAPELFTGGQASGRSDLFALGIVLYELFAGRQPWNTKNYKERQQAAPSPLRRYAPKVPTDIERVIMQCLSTTVTDRPISAAYMMQEFPAVDLVASAMAQGETISIDALTSAANESELPLMRAWTLLGITILGFVSCFLFAPKATTLGVAPPALSYDEMLHRSQELLRELHIPDRARNTAAWLQTNGNIAEYYQTDPKKMAAASEGPLILTYRTYRDSLLPIQLSPRNLPTQTDPAANRPGMVSIDVDSNGRLIRLVNMPAQEELNAQHDAKPTDWNAAFAAAGLDPKLMHEVTPTITPPVAMHEQREWVGTYPGHPETEVSFTASSWYGKFTYLRVMPPWNKPLSVAKGLIAATWSQIFLYLAFFATAIPLVRRNLAMRRGDTRGAYTLASGVFLLFVAAAFCGFKPTGSPDATFSWLLTKLSYGLLSASIAWLGYVAMEPFARRRVPRLLISMALLLKRQFTSLTVTRDILLGVSLGVACAGVEFALTAFLKPWIHSVELWEVEPLLLGGPIPWLNTVLILAGTVLVNTVLAIPVFVALRAVLKKTYFAAAILAVIMLLAHVSAHGDWWSLLVEAVWAAMLAYLISRVGALAAAVFVFTSKLLEQLPWTVDPEHWLAPPMYTGIVVITVLMIWSFYYAIGDQKAFGFIKLDD</sequence>
<protein>
    <submittedName>
        <fullName evidence="9">Protein kinase</fullName>
    </submittedName>
</protein>
<evidence type="ECO:0000256" key="1">
    <source>
        <dbReference type="ARBA" id="ARBA00022679"/>
    </source>
</evidence>
<keyword evidence="7" id="KW-0472">Membrane</keyword>
<feature type="transmembrane region" description="Helical" evidence="7">
    <location>
        <begin position="902"/>
        <end position="920"/>
    </location>
</feature>
<dbReference type="KEGG" id="talb:FTW19_12150"/>
<dbReference type="PANTHER" id="PTHR43289:SF6">
    <property type="entry name" value="SERINE_THREONINE-PROTEIN KINASE NEKL-3"/>
    <property type="match status" value="1"/>
</dbReference>
<evidence type="ECO:0000256" key="2">
    <source>
        <dbReference type="ARBA" id="ARBA00022741"/>
    </source>
</evidence>
<feature type="compositionally biased region" description="Low complexity" evidence="6">
    <location>
        <begin position="157"/>
        <end position="172"/>
    </location>
</feature>
<dbReference type="AlphaFoldDB" id="A0A5B9EC46"/>
<proteinExistence type="predicted"/>
<feature type="transmembrane region" description="Helical" evidence="7">
    <location>
        <begin position="705"/>
        <end position="727"/>
    </location>
</feature>
<feature type="transmembrane region" description="Helical" evidence="7">
    <location>
        <begin position="932"/>
        <end position="955"/>
    </location>
</feature>
<feature type="region of interest" description="Disordered" evidence="6">
    <location>
        <begin position="38"/>
        <end position="68"/>
    </location>
</feature>
<feature type="transmembrane region" description="Helical" evidence="7">
    <location>
        <begin position="976"/>
        <end position="995"/>
    </location>
</feature>
<name>A0A5B9EC46_9BACT</name>
<dbReference type="PROSITE" id="PS00108">
    <property type="entry name" value="PROTEIN_KINASE_ST"/>
    <property type="match status" value="1"/>
</dbReference>
<keyword evidence="3 9" id="KW-0418">Kinase</keyword>
<evidence type="ECO:0000256" key="4">
    <source>
        <dbReference type="ARBA" id="ARBA00022840"/>
    </source>
</evidence>
<dbReference type="PROSITE" id="PS00107">
    <property type="entry name" value="PROTEIN_KINASE_ATP"/>
    <property type="match status" value="1"/>
</dbReference>
<feature type="transmembrane region" description="Helical" evidence="7">
    <location>
        <begin position="826"/>
        <end position="850"/>
    </location>
</feature>
<feature type="region of interest" description="Disordered" evidence="6">
    <location>
        <begin position="97"/>
        <end position="175"/>
    </location>
</feature>
<dbReference type="GO" id="GO:0004674">
    <property type="term" value="F:protein serine/threonine kinase activity"/>
    <property type="evidence" value="ECO:0007669"/>
    <property type="project" value="TreeGrafter"/>
</dbReference>
<dbReference type="Pfam" id="PF00069">
    <property type="entry name" value="Pkinase"/>
    <property type="match status" value="1"/>
</dbReference>
<evidence type="ECO:0000313" key="9">
    <source>
        <dbReference type="EMBL" id="QEE28685.1"/>
    </source>
</evidence>
<evidence type="ECO:0000256" key="6">
    <source>
        <dbReference type="SAM" id="MobiDB-lite"/>
    </source>
</evidence>
<dbReference type="EMBL" id="CP042806">
    <property type="protein sequence ID" value="QEE28685.1"/>
    <property type="molecule type" value="Genomic_DNA"/>
</dbReference>
<evidence type="ECO:0000313" key="10">
    <source>
        <dbReference type="Proteomes" id="UP000321820"/>
    </source>
</evidence>
<dbReference type="InterPro" id="IPR008271">
    <property type="entry name" value="Ser/Thr_kinase_AS"/>
</dbReference>
<evidence type="ECO:0000259" key="8">
    <source>
        <dbReference type="PROSITE" id="PS50011"/>
    </source>
</evidence>
<keyword evidence="2 5" id="KW-0547">Nucleotide-binding</keyword>
<accession>A0A5B9EC46</accession>
<feature type="binding site" evidence="5">
    <location>
        <position position="217"/>
    </location>
    <ligand>
        <name>ATP</name>
        <dbReference type="ChEBI" id="CHEBI:30616"/>
    </ligand>
</feature>
<gene>
    <name evidence="9" type="ORF">FTW19_12150</name>
</gene>
<dbReference type="CDD" id="cd14014">
    <property type="entry name" value="STKc_PknB_like"/>
    <property type="match status" value="1"/>
</dbReference>
<feature type="transmembrane region" description="Helical" evidence="7">
    <location>
        <begin position="777"/>
        <end position="794"/>
    </location>
</feature>
<dbReference type="InterPro" id="IPR000719">
    <property type="entry name" value="Prot_kinase_dom"/>
</dbReference>
<keyword evidence="7" id="KW-1133">Transmembrane helix</keyword>
<feature type="transmembrane region" description="Helical" evidence="7">
    <location>
        <begin position="870"/>
        <end position="895"/>
    </location>
</feature>
<keyword evidence="10" id="KW-1185">Reference proteome</keyword>
<evidence type="ECO:0000256" key="5">
    <source>
        <dbReference type="PROSITE-ProRule" id="PRU10141"/>
    </source>
</evidence>